<evidence type="ECO:0000256" key="9">
    <source>
        <dbReference type="ARBA" id="ARBA00048679"/>
    </source>
</evidence>
<evidence type="ECO:0000256" key="3">
    <source>
        <dbReference type="ARBA" id="ARBA00022679"/>
    </source>
</evidence>
<dbReference type="InterPro" id="IPR017441">
    <property type="entry name" value="Protein_kinase_ATP_BS"/>
</dbReference>
<dbReference type="Pfam" id="PF00069">
    <property type="entry name" value="Pkinase"/>
    <property type="match status" value="1"/>
</dbReference>
<feature type="domain" description="Protein kinase" evidence="12">
    <location>
        <begin position="13"/>
        <end position="305"/>
    </location>
</feature>
<name>A0A2M9C3D8_9MICO</name>
<feature type="domain" description="PASTA" evidence="13">
    <location>
        <begin position="503"/>
        <end position="567"/>
    </location>
</feature>
<evidence type="ECO:0000259" key="12">
    <source>
        <dbReference type="PROSITE" id="PS50011"/>
    </source>
</evidence>
<dbReference type="GO" id="GO:0005524">
    <property type="term" value="F:ATP binding"/>
    <property type="evidence" value="ECO:0007669"/>
    <property type="project" value="UniProtKB-UniRule"/>
</dbReference>
<dbReference type="Gene3D" id="1.10.510.10">
    <property type="entry name" value="Transferase(Phosphotransferase) domain 1"/>
    <property type="match status" value="1"/>
</dbReference>
<dbReference type="PANTHER" id="PTHR43289">
    <property type="entry name" value="MITOGEN-ACTIVATED PROTEIN KINASE KINASE KINASE 20-RELATED"/>
    <property type="match status" value="1"/>
</dbReference>
<dbReference type="PROSITE" id="PS50011">
    <property type="entry name" value="PROTEIN_KINASE_DOM"/>
    <property type="match status" value="1"/>
</dbReference>
<gene>
    <name evidence="14" type="ORF">CLV54_0014</name>
</gene>
<evidence type="ECO:0000259" key="13">
    <source>
        <dbReference type="PROSITE" id="PS51178"/>
    </source>
</evidence>
<dbReference type="Gene3D" id="3.30.10.20">
    <property type="match status" value="2"/>
</dbReference>
<feature type="compositionally biased region" description="Low complexity" evidence="11">
    <location>
        <begin position="586"/>
        <end position="596"/>
    </location>
</feature>
<evidence type="ECO:0000256" key="4">
    <source>
        <dbReference type="ARBA" id="ARBA00022737"/>
    </source>
</evidence>
<dbReference type="InterPro" id="IPR005543">
    <property type="entry name" value="PASTA_dom"/>
</dbReference>
<evidence type="ECO:0000256" key="8">
    <source>
        <dbReference type="ARBA" id="ARBA00047899"/>
    </source>
</evidence>
<keyword evidence="2" id="KW-0723">Serine/threonine-protein kinase</keyword>
<proteinExistence type="predicted"/>
<keyword evidence="7 10" id="KW-0067">ATP-binding</keyword>
<dbReference type="EMBL" id="PGFB01000001">
    <property type="protein sequence ID" value="PJJ64989.1"/>
    <property type="molecule type" value="Genomic_DNA"/>
</dbReference>
<dbReference type="InterPro" id="IPR008266">
    <property type="entry name" value="Tyr_kinase_AS"/>
</dbReference>
<evidence type="ECO:0000256" key="2">
    <source>
        <dbReference type="ARBA" id="ARBA00022527"/>
    </source>
</evidence>
<evidence type="ECO:0000256" key="1">
    <source>
        <dbReference type="ARBA" id="ARBA00012513"/>
    </source>
</evidence>
<feature type="region of interest" description="Disordered" evidence="11">
    <location>
        <begin position="570"/>
        <end position="605"/>
    </location>
</feature>
<evidence type="ECO:0000256" key="5">
    <source>
        <dbReference type="ARBA" id="ARBA00022741"/>
    </source>
</evidence>
<keyword evidence="3" id="KW-0808">Transferase</keyword>
<organism evidence="14 15">
    <name type="scientific">Compostimonas suwonensis</name>
    <dbReference type="NCBI Taxonomy" id="1048394"/>
    <lineage>
        <taxon>Bacteria</taxon>
        <taxon>Bacillati</taxon>
        <taxon>Actinomycetota</taxon>
        <taxon>Actinomycetes</taxon>
        <taxon>Micrococcales</taxon>
        <taxon>Microbacteriaceae</taxon>
        <taxon>Compostimonas</taxon>
    </lineage>
</organism>
<evidence type="ECO:0000256" key="6">
    <source>
        <dbReference type="ARBA" id="ARBA00022777"/>
    </source>
</evidence>
<dbReference type="CDD" id="cd14014">
    <property type="entry name" value="STKc_PknB_like"/>
    <property type="match status" value="1"/>
</dbReference>
<dbReference type="PANTHER" id="PTHR43289:SF6">
    <property type="entry name" value="SERINE_THREONINE-PROTEIN KINASE NEKL-3"/>
    <property type="match status" value="1"/>
</dbReference>
<keyword evidence="15" id="KW-1185">Reference proteome</keyword>
<accession>A0A2M9C3D8</accession>
<dbReference type="SUPFAM" id="SSF56112">
    <property type="entry name" value="Protein kinase-like (PK-like)"/>
    <property type="match status" value="1"/>
</dbReference>
<feature type="compositionally biased region" description="Low complexity" evidence="11">
    <location>
        <begin position="413"/>
        <end position="431"/>
    </location>
</feature>
<dbReference type="InterPro" id="IPR011009">
    <property type="entry name" value="Kinase-like_dom_sf"/>
</dbReference>
<evidence type="ECO:0000313" key="15">
    <source>
        <dbReference type="Proteomes" id="UP000230161"/>
    </source>
</evidence>
<feature type="binding site" evidence="10">
    <location>
        <position position="42"/>
    </location>
    <ligand>
        <name>ATP</name>
        <dbReference type="ChEBI" id="CHEBI:30616"/>
    </ligand>
</feature>
<reference evidence="14 15" key="1">
    <citation type="submission" date="2017-11" db="EMBL/GenBank/DDBJ databases">
        <title>Genomic Encyclopedia of Archaeal and Bacterial Type Strains, Phase II (KMG-II): From Individual Species to Whole Genera.</title>
        <authorList>
            <person name="Goeker M."/>
        </authorList>
    </citation>
    <scope>NUCLEOTIDE SEQUENCE [LARGE SCALE GENOMIC DNA]</scope>
    <source>
        <strain evidence="14 15">DSM 25625</strain>
    </source>
</reference>
<keyword evidence="4" id="KW-0677">Repeat</keyword>
<dbReference type="EC" id="2.7.11.1" evidence="1"/>
<protein>
    <recommendedName>
        <fullName evidence="1">non-specific serine/threonine protein kinase</fullName>
        <ecNumber evidence="1">2.7.11.1</ecNumber>
    </recommendedName>
</protein>
<feature type="domain" description="PASTA" evidence="13">
    <location>
        <begin position="437"/>
        <end position="502"/>
    </location>
</feature>
<dbReference type="OrthoDB" id="9762169at2"/>
<evidence type="ECO:0000256" key="10">
    <source>
        <dbReference type="PROSITE-ProRule" id="PRU10141"/>
    </source>
</evidence>
<keyword evidence="6 14" id="KW-0418">Kinase</keyword>
<dbReference type="Proteomes" id="UP000230161">
    <property type="component" value="Unassembled WGS sequence"/>
</dbReference>
<evidence type="ECO:0000313" key="14">
    <source>
        <dbReference type="EMBL" id="PJJ64989.1"/>
    </source>
</evidence>
<dbReference type="Pfam" id="PF03793">
    <property type="entry name" value="PASTA"/>
    <property type="match status" value="2"/>
</dbReference>
<comment type="catalytic activity">
    <reaction evidence="9">
        <text>L-seryl-[protein] + ATP = O-phospho-L-seryl-[protein] + ADP + H(+)</text>
        <dbReference type="Rhea" id="RHEA:17989"/>
        <dbReference type="Rhea" id="RHEA-COMP:9863"/>
        <dbReference type="Rhea" id="RHEA-COMP:11604"/>
        <dbReference type="ChEBI" id="CHEBI:15378"/>
        <dbReference type="ChEBI" id="CHEBI:29999"/>
        <dbReference type="ChEBI" id="CHEBI:30616"/>
        <dbReference type="ChEBI" id="CHEBI:83421"/>
        <dbReference type="ChEBI" id="CHEBI:456216"/>
        <dbReference type="EC" id="2.7.11.1"/>
    </reaction>
</comment>
<feature type="region of interest" description="Disordered" evidence="11">
    <location>
        <begin position="409"/>
        <end position="433"/>
    </location>
</feature>
<dbReference type="SMART" id="SM00740">
    <property type="entry name" value="PASTA"/>
    <property type="match status" value="2"/>
</dbReference>
<dbReference type="Gene3D" id="3.30.200.20">
    <property type="entry name" value="Phosphorylase Kinase, domain 1"/>
    <property type="match status" value="1"/>
</dbReference>
<dbReference type="CDD" id="cd06577">
    <property type="entry name" value="PASTA_pknB"/>
    <property type="match status" value="2"/>
</dbReference>
<evidence type="ECO:0000256" key="7">
    <source>
        <dbReference type="ARBA" id="ARBA00022840"/>
    </source>
</evidence>
<sequence length="605" mass="60747">MTVPDDGLISGRYRLGELLGSGGTASVFSAVEVSTGRPLALKILHPHFSAYEAAREAFFREARAAEAMRHPNVVAVLGVGTHDAAGVPSAWIAVELAEGVTLAERVETDGPLTVAQAVAVIEGVLLGLQAAHAAGVIHRDISPSNVMVPAAGSELEAGRVRVLDFGLADAAGRQALGHDVLRSEAVATAGAAAADAADGAGAKAPGVVGNVNYMSPEQARGLTVDERGDLYQVAALAYYAVTGRPPYQRDTQREVMRAHVQAPPPVPSSLRPGVGRGFDRFVVRGLAKDPQGRYPDARTMLDALQAAAPPSTAARTVVLGGLDGAGHDDTEGFGDPDDGATKVLPAASERTVVARHPGLSSVPTRTSAVTVAAGQQPSRRSGWAAASLVAALIVVVWGFAAAYGNPGGPRALPTSIPTATPTTTPTPTATSEPMVVDERPIVPALGGLPLASARSALEAAGLTVGAVTSDDSELAAGTVLRSSAAAGERLAPGTAVDLVVASGSNRVPATAGLALADATALLESAGFVVSVVSRLEPSSPEGSVVASEPAEGVRAALGSTIMLVGAVHPVVPTSTPSATPSPTPSSTPSQTPGSTTSPPPTGDGR</sequence>
<dbReference type="InterPro" id="IPR000719">
    <property type="entry name" value="Prot_kinase_dom"/>
</dbReference>
<evidence type="ECO:0000256" key="11">
    <source>
        <dbReference type="SAM" id="MobiDB-lite"/>
    </source>
</evidence>
<dbReference type="PROSITE" id="PS00109">
    <property type="entry name" value="PROTEIN_KINASE_TYR"/>
    <property type="match status" value="1"/>
</dbReference>
<dbReference type="RefSeq" id="WP_157802734.1">
    <property type="nucleotide sequence ID" value="NZ_PGFB01000001.1"/>
</dbReference>
<comment type="catalytic activity">
    <reaction evidence="8">
        <text>L-threonyl-[protein] + ATP = O-phospho-L-threonyl-[protein] + ADP + H(+)</text>
        <dbReference type="Rhea" id="RHEA:46608"/>
        <dbReference type="Rhea" id="RHEA-COMP:11060"/>
        <dbReference type="Rhea" id="RHEA-COMP:11605"/>
        <dbReference type="ChEBI" id="CHEBI:15378"/>
        <dbReference type="ChEBI" id="CHEBI:30013"/>
        <dbReference type="ChEBI" id="CHEBI:30616"/>
        <dbReference type="ChEBI" id="CHEBI:61977"/>
        <dbReference type="ChEBI" id="CHEBI:456216"/>
        <dbReference type="EC" id="2.7.11.1"/>
    </reaction>
</comment>
<dbReference type="GO" id="GO:0004674">
    <property type="term" value="F:protein serine/threonine kinase activity"/>
    <property type="evidence" value="ECO:0007669"/>
    <property type="project" value="UniProtKB-KW"/>
</dbReference>
<dbReference type="PROSITE" id="PS00107">
    <property type="entry name" value="PROTEIN_KINASE_ATP"/>
    <property type="match status" value="1"/>
</dbReference>
<dbReference type="PROSITE" id="PS51178">
    <property type="entry name" value="PASTA"/>
    <property type="match status" value="2"/>
</dbReference>
<dbReference type="AlphaFoldDB" id="A0A2M9C3D8"/>
<keyword evidence="5 10" id="KW-0547">Nucleotide-binding</keyword>
<comment type="caution">
    <text evidence="14">The sequence shown here is derived from an EMBL/GenBank/DDBJ whole genome shotgun (WGS) entry which is preliminary data.</text>
</comment>